<accession>A0A0N0UI22</accession>
<dbReference type="HAMAP" id="MF_00128">
    <property type="entry name" value="NrdI"/>
    <property type="match status" value="1"/>
</dbReference>
<dbReference type="NCBIfam" id="TIGR00333">
    <property type="entry name" value="nrdI"/>
    <property type="match status" value="1"/>
</dbReference>
<dbReference type="OrthoDB" id="350535at2"/>
<dbReference type="SUPFAM" id="SSF52218">
    <property type="entry name" value="Flavoproteins"/>
    <property type="match status" value="1"/>
</dbReference>
<dbReference type="AlphaFoldDB" id="A0A0N0UI22"/>
<dbReference type="EMBL" id="LITU01000053">
    <property type="protein sequence ID" value="KOY16511.1"/>
    <property type="molecule type" value="Genomic_DNA"/>
</dbReference>
<dbReference type="PATRIC" id="fig|1705561.3.peg.2214"/>
<dbReference type="PANTHER" id="PTHR37297:SF1">
    <property type="entry name" value="PROTEIN NRDI"/>
    <property type="match status" value="1"/>
</dbReference>
<comment type="similarity">
    <text evidence="2 3">Belongs to the NrdI family.</text>
</comment>
<proteinExistence type="inferred from homology"/>
<dbReference type="InterPro" id="IPR029039">
    <property type="entry name" value="Flavoprotein-like_sf"/>
</dbReference>
<dbReference type="Proteomes" id="UP000037688">
    <property type="component" value="Unassembled WGS sequence"/>
</dbReference>
<keyword evidence="5" id="KW-1185">Reference proteome</keyword>
<gene>
    <name evidence="3" type="primary">nrdI</name>
    <name evidence="4" type="ORF">AMS66_11690</name>
</gene>
<name>A0A0N0UI22_9BACL</name>
<comment type="function">
    <text evidence="1 3">Probably involved in ribonucleotide reductase function.</text>
</comment>
<dbReference type="PANTHER" id="PTHR37297">
    <property type="entry name" value="PROTEIN NRDI"/>
    <property type="match status" value="1"/>
</dbReference>
<dbReference type="RefSeq" id="WP_024634092.1">
    <property type="nucleotide sequence ID" value="NZ_LITU01000053.1"/>
</dbReference>
<organism evidence="4 5">
    <name type="scientific">Paenibacillus xylanivorans</name>
    <dbReference type="NCBI Taxonomy" id="1705561"/>
    <lineage>
        <taxon>Bacteria</taxon>
        <taxon>Bacillati</taxon>
        <taxon>Bacillota</taxon>
        <taxon>Bacilli</taxon>
        <taxon>Bacillales</taxon>
        <taxon>Paenibacillaceae</taxon>
        <taxon>Paenibacillus</taxon>
    </lineage>
</organism>
<evidence type="ECO:0000313" key="4">
    <source>
        <dbReference type="EMBL" id="KOY16511.1"/>
    </source>
</evidence>
<dbReference type="Pfam" id="PF07972">
    <property type="entry name" value="Flavodoxin_NdrI"/>
    <property type="match status" value="1"/>
</dbReference>
<dbReference type="PIRSF" id="PIRSF005087">
    <property type="entry name" value="NrdI"/>
    <property type="match status" value="1"/>
</dbReference>
<evidence type="ECO:0000256" key="3">
    <source>
        <dbReference type="HAMAP-Rule" id="MF_00128"/>
    </source>
</evidence>
<dbReference type="GO" id="GO:0010181">
    <property type="term" value="F:FMN binding"/>
    <property type="evidence" value="ECO:0007669"/>
    <property type="project" value="InterPro"/>
</dbReference>
<evidence type="ECO:0000256" key="2">
    <source>
        <dbReference type="ARBA" id="ARBA00009942"/>
    </source>
</evidence>
<sequence>MLIVYDSITGNVKRFISKLQLPAVQIQNQMTIDEPYVLVTYTTGFGQIPDKVSSFLQKNSEYLIGVAASGNRNWGERFAKSADLISASYNVPVISKFELSGSKRDVEYFEQEVSRIASY</sequence>
<comment type="caution">
    <text evidence="4">The sequence shown here is derived from an EMBL/GenBank/DDBJ whole genome shotgun (WGS) entry which is preliminary data.</text>
</comment>
<evidence type="ECO:0000313" key="5">
    <source>
        <dbReference type="Proteomes" id="UP000037688"/>
    </source>
</evidence>
<protein>
    <recommendedName>
        <fullName evidence="3">Protein NrdI</fullName>
    </recommendedName>
</protein>
<dbReference type="InterPro" id="IPR020852">
    <property type="entry name" value="RNR_Ib_NrdI_bac"/>
</dbReference>
<reference evidence="4 5" key="1">
    <citation type="submission" date="2015-08" db="EMBL/GenBank/DDBJ databases">
        <title>Draft genome sequence of cellulolytic and xylanolytic Paenibacillus sp. A59, isolated from a decaying forest soil from Patagonia, Argentina.</title>
        <authorList>
            <person name="Ghio S."/>
            <person name="Caceres A.M."/>
            <person name="Talia P."/>
            <person name="Grasso D."/>
            <person name="Campos E."/>
        </authorList>
    </citation>
    <scope>NUCLEOTIDE SEQUENCE [LARGE SCALE GENOMIC DNA]</scope>
    <source>
        <strain evidence="4 5">A59</strain>
    </source>
</reference>
<dbReference type="InterPro" id="IPR004465">
    <property type="entry name" value="RNR_NrdI"/>
</dbReference>
<evidence type="ECO:0000256" key="1">
    <source>
        <dbReference type="ARBA" id="ARBA00003999"/>
    </source>
</evidence>
<dbReference type="Gene3D" id="3.40.50.360">
    <property type="match status" value="1"/>
</dbReference>